<dbReference type="Proteomes" id="UP001189429">
    <property type="component" value="Unassembled WGS sequence"/>
</dbReference>
<feature type="non-terminal residue" evidence="1">
    <location>
        <position position="141"/>
    </location>
</feature>
<evidence type="ECO:0000313" key="1">
    <source>
        <dbReference type="EMBL" id="CAK0888901.1"/>
    </source>
</evidence>
<name>A0ABN9WUB5_9DINO</name>
<accession>A0ABN9WUB5</accession>
<gene>
    <name evidence="1" type="ORF">PCOR1329_LOCUS69589</name>
</gene>
<reference evidence="1" key="1">
    <citation type="submission" date="2023-10" db="EMBL/GenBank/DDBJ databases">
        <authorList>
            <person name="Chen Y."/>
            <person name="Shah S."/>
            <person name="Dougan E. K."/>
            <person name="Thang M."/>
            <person name="Chan C."/>
        </authorList>
    </citation>
    <scope>NUCLEOTIDE SEQUENCE [LARGE SCALE GENOMIC DNA]</scope>
</reference>
<organism evidence="1 2">
    <name type="scientific">Prorocentrum cordatum</name>
    <dbReference type="NCBI Taxonomy" id="2364126"/>
    <lineage>
        <taxon>Eukaryota</taxon>
        <taxon>Sar</taxon>
        <taxon>Alveolata</taxon>
        <taxon>Dinophyceae</taxon>
        <taxon>Prorocentrales</taxon>
        <taxon>Prorocentraceae</taxon>
        <taxon>Prorocentrum</taxon>
    </lineage>
</organism>
<protein>
    <submittedName>
        <fullName evidence="1">Uncharacterized protein</fullName>
    </submittedName>
</protein>
<dbReference type="EMBL" id="CAUYUJ010019147">
    <property type="protein sequence ID" value="CAK0888901.1"/>
    <property type="molecule type" value="Genomic_DNA"/>
</dbReference>
<sequence>RLDDLDSSFMGFVEHDLCHIYDLQDATSYAGHRQDSHAPEGLQLHEWAWPVVHFAVRQERPSCLVILQAYQSVVEARAQSMEHCIASQRVRSFHKWAQDSLVTGAAPLFGVTKLKGWAHSEAVSFGIRTSLPQAVADDQMR</sequence>
<proteinExistence type="predicted"/>
<evidence type="ECO:0000313" key="2">
    <source>
        <dbReference type="Proteomes" id="UP001189429"/>
    </source>
</evidence>
<keyword evidence="2" id="KW-1185">Reference proteome</keyword>
<feature type="non-terminal residue" evidence="1">
    <location>
        <position position="1"/>
    </location>
</feature>
<comment type="caution">
    <text evidence="1">The sequence shown here is derived from an EMBL/GenBank/DDBJ whole genome shotgun (WGS) entry which is preliminary data.</text>
</comment>